<feature type="modified residue" description="4-aspartylphosphate" evidence="4">
    <location>
        <position position="55"/>
    </location>
</feature>
<dbReference type="SUPFAM" id="SSF46689">
    <property type="entry name" value="Homeodomain-like"/>
    <property type="match status" value="2"/>
</dbReference>
<evidence type="ECO:0000313" key="8">
    <source>
        <dbReference type="Proteomes" id="UP000683139"/>
    </source>
</evidence>
<accession>A0A920D050</accession>
<evidence type="ECO:0000256" key="3">
    <source>
        <dbReference type="ARBA" id="ARBA00023163"/>
    </source>
</evidence>
<dbReference type="PROSITE" id="PS01124">
    <property type="entry name" value="HTH_ARAC_FAMILY_2"/>
    <property type="match status" value="1"/>
</dbReference>
<keyword evidence="1" id="KW-0805">Transcription regulation</keyword>
<dbReference type="InterPro" id="IPR011006">
    <property type="entry name" value="CheY-like_superfamily"/>
</dbReference>
<reference evidence="7" key="1">
    <citation type="submission" date="2021-03" db="EMBL/GenBank/DDBJ databases">
        <title>Antimicrobial resistance genes in bacteria isolated from Japanese honey, and their potential for conferring macrolide and lincosamide resistance in the American foulbrood pathogen Paenibacillus larvae.</title>
        <authorList>
            <person name="Okamoto M."/>
            <person name="Kumagai M."/>
            <person name="Kanamori H."/>
            <person name="Takamatsu D."/>
        </authorList>
    </citation>
    <scope>NUCLEOTIDE SEQUENCE</scope>
    <source>
        <strain evidence="7">J40TS1</strain>
    </source>
</reference>
<evidence type="ECO:0000256" key="4">
    <source>
        <dbReference type="PROSITE-ProRule" id="PRU00169"/>
    </source>
</evidence>
<organism evidence="7 8">
    <name type="scientific">Paenibacillus montaniterrae</name>
    <dbReference type="NCBI Taxonomy" id="429341"/>
    <lineage>
        <taxon>Bacteria</taxon>
        <taxon>Bacillati</taxon>
        <taxon>Bacillota</taxon>
        <taxon>Bacilli</taxon>
        <taxon>Bacillales</taxon>
        <taxon>Paenibacillaceae</taxon>
        <taxon>Paenibacillus</taxon>
    </lineage>
</organism>
<protein>
    <submittedName>
        <fullName evidence="7">DNA-binding response regulator</fullName>
    </submittedName>
</protein>
<dbReference type="InterPro" id="IPR018060">
    <property type="entry name" value="HTH_AraC"/>
</dbReference>
<dbReference type="PANTHER" id="PTHR43280:SF28">
    <property type="entry name" value="HTH-TYPE TRANSCRIPTIONAL ACTIVATOR RHAS"/>
    <property type="match status" value="1"/>
</dbReference>
<dbReference type="PANTHER" id="PTHR43280">
    <property type="entry name" value="ARAC-FAMILY TRANSCRIPTIONAL REGULATOR"/>
    <property type="match status" value="1"/>
</dbReference>
<evidence type="ECO:0000313" key="7">
    <source>
        <dbReference type="EMBL" id="GIP17634.1"/>
    </source>
</evidence>
<dbReference type="Proteomes" id="UP000683139">
    <property type="component" value="Unassembled WGS sequence"/>
</dbReference>
<evidence type="ECO:0000256" key="1">
    <source>
        <dbReference type="ARBA" id="ARBA00023015"/>
    </source>
</evidence>
<feature type="domain" description="Response regulatory" evidence="6">
    <location>
        <begin position="3"/>
        <end position="120"/>
    </location>
</feature>
<name>A0A920D050_9BACL</name>
<evidence type="ECO:0000259" key="5">
    <source>
        <dbReference type="PROSITE" id="PS01124"/>
    </source>
</evidence>
<dbReference type="SUPFAM" id="SSF52172">
    <property type="entry name" value="CheY-like"/>
    <property type="match status" value="1"/>
</dbReference>
<dbReference type="RefSeq" id="WP_213517171.1">
    <property type="nucleotide sequence ID" value="NZ_BOSE01000006.1"/>
</dbReference>
<dbReference type="GO" id="GO:0000160">
    <property type="term" value="P:phosphorelay signal transduction system"/>
    <property type="evidence" value="ECO:0007669"/>
    <property type="project" value="InterPro"/>
</dbReference>
<dbReference type="InterPro" id="IPR018062">
    <property type="entry name" value="HTH_AraC-typ_CS"/>
</dbReference>
<dbReference type="PROSITE" id="PS50110">
    <property type="entry name" value="RESPONSE_REGULATORY"/>
    <property type="match status" value="1"/>
</dbReference>
<dbReference type="Pfam" id="PF00072">
    <property type="entry name" value="Response_reg"/>
    <property type="match status" value="1"/>
</dbReference>
<proteinExistence type="predicted"/>
<dbReference type="SMART" id="SM00342">
    <property type="entry name" value="HTH_ARAC"/>
    <property type="match status" value="1"/>
</dbReference>
<dbReference type="Gene3D" id="3.40.50.2300">
    <property type="match status" value="1"/>
</dbReference>
<keyword evidence="2 7" id="KW-0238">DNA-binding</keyword>
<keyword evidence="8" id="KW-1185">Reference proteome</keyword>
<gene>
    <name evidence="7" type="ORF">J40TS1_32760</name>
</gene>
<dbReference type="EMBL" id="BOSE01000006">
    <property type="protein sequence ID" value="GIP17634.1"/>
    <property type="molecule type" value="Genomic_DNA"/>
</dbReference>
<keyword evidence="4" id="KW-0597">Phosphoprotein</keyword>
<feature type="domain" description="HTH araC/xylS-type" evidence="5">
    <location>
        <begin position="153"/>
        <end position="251"/>
    </location>
</feature>
<evidence type="ECO:0000259" key="6">
    <source>
        <dbReference type="PROSITE" id="PS50110"/>
    </source>
</evidence>
<keyword evidence="3" id="KW-0804">Transcription</keyword>
<dbReference type="PROSITE" id="PS00041">
    <property type="entry name" value="HTH_ARAC_FAMILY_1"/>
    <property type="match status" value="1"/>
</dbReference>
<dbReference type="AlphaFoldDB" id="A0A920D050"/>
<dbReference type="GO" id="GO:0043565">
    <property type="term" value="F:sequence-specific DNA binding"/>
    <property type="evidence" value="ECO:0007669"/>
    <property type="project" value="InterPro"/>
</dbReference>
<dbReference type="CDD" id="cd17536">
    <property type="entry name" value="REC_YesN-like"/>
    <property type="match status" value="1"/>
</dbReference>
<dbReference type="InterPro" id="IPR001789">
    <property type="entry name" value="Sig_transdc_resp-reg_receiver"/>
</dbReference>
<sequence>MIQLLIADDEPRTREGIKRVLEGWLTGSYHIYLADNGLAALELLQKQAIDVLISDIRMPGLTGLELVERVSSLKRKPHCIFISGYSEFAYAQKAIQFEAIDYLLKPLEKKSIIAAVQRALERREEKLQQDRLMKVADVQLLELEQETGHADINKAMQYVREHLGEAISAKQLAEMLHMNANYFSQLFKEQTGISFSDYVTRQRLQLAKRLLLTTGLSIQQIAEQVGYQTDRYFIRVFRAHEQLSPAQYRKQQT</sequence>
<comment type="caution">
    <text evidence="7">The sequence shown here is derived from an EMBL/GenBank/DDBJ whole genome shotgun (WGS) entry which is preliminary data.</text>
</comment>
<dbReference type="GO" id="GO:0003700">
    <property type="term" value="F:DNA-binding transcription factor activity"/>
    <property type="evidence" value="ECO:0007669"/>
    <property type="project" value="InterPro"/>
</dbReference>
<dbReference type="Pfam" id="PF12833">
    <property type="entry name" value="HTH_18"/>
    <property type="match status" value="1"/>
</dbReference>
<dbReference type="SMART" id="SM00448">
    <property type="entry name" value="REC"/>
    <property type="match status" value="1"/>
</dbReference>
<evidence type="ECO:0000256" key="2">
    <source>
        <dbReference type="ARBA" id="ARBA00023125"/>
    </source>
</evidence>
<dbReference type="Gene3D" id="1.10.10.60">
    <property type="entry name" value="Homeodomain-like"/>
    <property type="match status" value="2"/>
</dbReference>
<dbReference type="InterPro" id="IPR009057">
    <property type="entry name" value="Homeodomain-like_sf"/>
</dbReference>